<dbReference type="RefSeq" id="WP_281468556.1">
    <property type="nucleotide sequence ID" value="NZ_CP124535.1"/>
</dbReference>
<evidence type="ECO:0000256" key="1">
    <source>
        <dbReference type="ARBA" id="ARBA00004613"/>
    </source>
</evidence>
<dbReference type="PANTHER" id="PTHR11475">
    <property type="entry name" value="OXIDASE/PEROXIDASE"/>
    <property type="match status" value="1"/>
</dbReference>
<dbReference type="InterPro" id="IPR018511">
    <property type="entry name" value="Hemolysin-typ_Ca-bd_CS"/>
</dbReference>
<evidence type="ECO:0000313" key="6">
    <source>
        <dbReference type="Proteomes" id="UP001230978"/>
    </source>
</evidence>
<dbReference type="InterPro" id="IPR010255">
    <property type="entry name" value="Haem_peroxidase_sf"/>
</dbReference>
<accession>A0ABY8QAN7</accession>
<keyword evidence="3" id="KW-0325">Glycoprotein</keyword>
<dbReference type="InterPro" id="IPR011049">
    <property type="entry name" value="Serralysin-like_metalloprot_C"/>
</dbReference>
<dbReference type="Pfam" id="PF03098">
    <property type="entry name" value="An_peroxidase"/>
    <property type="match status" value="5"/>
</dbReference>
<dbReference type="EMBL" id="CP124535">
    <property type="protein sequence ID" value="WGV17350.1"/>
    <property type="molecule type" value="Genomic_DNA"/>
</dbReference>
<dbReference type="PROSITE" id="PS00330">
    <property type="entry name" value="HEMOLYSIN_CALCIUM"/>
    <property type="match status" value="2"/>
</dbReference>
<evidence type="ECO:0000256" key="4">
    <source>
        <dbReference type="SAM" id="MobiDB-lite"/>
    </source>
</evidence>
<evidence type="ECO:0000256" key="2">
    <source>
        <dbReference type="ARBA" id="ARBA00022525"/>
    </source>
</evidence>
<dbReference type="Gene3D" id="2.60.40.2700">
    <property type="match status" value="1"/>
</dbReference>
<evidence type="ECO:0000313" key="5">
    <source>
        <dbReference type="EMBL" id="WGV17350.1"/>
    </source>
</evidence>
<protein>
    <submittedName>
        <fullName evidence="5">Peroxidase family protein</fullName>
    </submittedName>
</protein>
<keyword evidence="2" id="KW-0964">Secreted</keyword>
<dbReference type="InterPro" id="IPR019791">
    <property type="entry name" value="Haem_peroxidase_animal"/>
</dbReference>
<dbReference type="Proteomes" id="UP001230978">
    <property type="component" value="Chromosome"/>
</dbReference>
<comment type="subcellular location">
    <subcellularLocation>
        <location evidence="1">Secreted</location>
    </subcellularLocation>
</comment>
<evidence type="ECO:0000256" key="3">
    <source>
        <dbReference type="ARBA" id="ARBA00023180"/>
    </source>
</evidence>
<sequence>MVTVNRNDLQFILQQIKIAEADARGEPLLGNLIPTSELPWGLRRVDGSNNNLNADQGTYGAAAQEFPRATTPSWVNEGDDGMAFGPPIMQNGVPVDFGFAADGVPPGYIPLNNGLGPNGTDLPATYLSNNDYAQRFPNDPTLGSRAIQAGDVVDADPRIISNLVVDQTLNNPVALISAFQIAGHDDPYAAAALIQDHYSNYKIAVAAGSMADAEELKSLILAELDQAGLPYEASLNGDLTKLTIVVPNVAPDEGLSAPFNSWMTFFGQFFSHGLDLVQKGGYGTVYIPLQEDDPLYNPASPNTNFMVVTRATLNENGEAMNAVTPFVDQNQTYTSHPSHQVFLREYVLVDGKPVPTGNLLNGNTESGGGMATWGDVKAQALNILGIELNDLNVHSVPLLATDPYGNFIPGPNGLPQIVKVVGDQRVLVEGNIDAPVSTIGAVSAGVAFMDDIANNANPGFFDPDGPGPLGLVQKLPDSDSTVSVATDRQPTGTYDNELLDAHYIAGDGRANENIGLTAVHHVFHSEHNRQVDLMKTILINDAKAILAETGDVLAATEFLNEWLAVPVTTAADLSDGAINALAWNGERLFQSAKFVTEMQYQHLVFEEFARKVQPFVNVFVNYDGVLDPAIVSEFAHTVYRFGHSMLNETVDRYDAAYNADHIDLISAFLNPVAFAESGIDADAAAGAIARGMTRQRGNEIDEFVTEALRNNLVGLPLDLAAINIARGRETGVPSLNEARAQFFAGSGDSQIKPYESWFDFAMNLKHPASIINFIAAYGTHETIVDAETVEAKRDAATLLVLGGEGAPTDRMDFLNATGAYAGGDLGGLNKVDFWVGGLAEKKMVFGGMLGSTFNFVFEVQLEALQDADRFYYLSRLANLNLTAQMENNKFSEMIHRNTDATHLPGDVFSTPDFFIEADQSKQFNAELGGADPTEGGDPILSAMMPKVIRVDTNGDGISESVRFTGAEHVVMGGTDGNDILIGGKGDDTFWGDAGNDRMEGGEGNDFFFGGDGDDIITDEFGDDEVRSGAGDDVVTAGQGINLIITDTGSDFVWGGPDTDDILLGQDNDFAHGSIGGGMIMGGEGNDWLEAGGSNNLLLGDNGDLVQGLPIKRSVDSPIVGHDVLIGGPGNDDFDAETGDDIMVGGSGTNKFFGQLGFDWASHANTPEGVTADMLNRLFAPPAVAASPATVLDRYSQTEGLSGSAHADVLRGDDQTDLTVDHALLDQNVSLINGMDAFLSGVDETGEVRFSAGNMILGGGGSDLIEGRAGDDLIDGDHFISAKIRVTPENGDPAYFVSSIAEIQAKMFTGEIKPRELSIWREVADGGAAGDVDVAEYSGNLADYTIEGLDTLTGSATDLDGDGWITITDTRAGGTDGVDRVNNIERVLFADGTIKIAEHENRIAEGRVTVLANGVATADGQPVGVAGQVLTASMATVRDRDNISVDNATGTIDAGVEYRWQVETAAGSGIFTDILRIVADNFTPMTGESYTVSAAEAGLAIRVVARFKDADGAIETVYSNANEGGNPPEPIPATGAPIISDTTPTENQVLSADTTAIADENGLGAFSYQWQSSADGVTWANIDGATAATFAPAQAEVGSVLRVEVSFTDGIGTRETLYSAATEVVGDRIDGTNAGDLIDGTVGADLIFGNNGADTIAGGAGADTVDGGLGLDRIDAGEGDDLIIWNANVLGTATDGRDIINGGAGIDTIQITTRAFAAETYRIYTRDAAIAAGITPGANTEIVITRNGTDNESRILQLDNIEEIVITGPLGGAIDVTAPTDGAPVGGTANGDRVIVIGDFSTTSLALNTITINGSDQDDEVDISALSSAHRIVFRTAGGNDTVVGTLRPQDVIEVPAGTDPADYVAMDNGNGTVTMSNGTHSVTFTGAIDALPVLSPEGTYHHDGGAPSAGDTGGVLSPAPLLTLNDAAGLLDLVRGINPDGNDDAANALGVRTLTGEGNNFADPTLGAHGEPFIRITPNRSGTREEGGVNNAVNPIFDGLDARTISDIIGTQEEGLAPSAQANIFFMAFAQYFDHGLSFIPKGGAGTIQIGDVGMGARAQNPADLTRASVVGFDEDGAAQHLNITSPFVDQNQVYGSTSMIGQLLREGDGMGGLGARVILGAEDPSAPGYKLLPTLREVLEHHIENGTVFQGSDLPNGGQTLLEFYPTLKNEDGTYNTDVVKALTANFMGEGQPLILDANPFINLLDHVVAGDGRVNENITLTSMHTIFARNHNYHVEQLEGLYASNGTVLTAEELFQAAKIVNEAEYQRVVFTEFAEKLLGGEGIRGEGDHGFTEWNPDTNAAISQEFASAVYRFGHTMIGQTISVSNADGTVSQVSLFDAFLNPTNAEGAFTQSLQTLAQYGYVPQPGYLQIGAASVLEGIAGQAAEEVDVNIVDGVRNDLVRVSADLFAFNVARGRDVGLGTLNQVKAALLDSESPYIQEALSFVDAGLLQPYTSWEDFGARNNLSEAVLTQFRQAYPDLVLEDQAAADAFSALNPEIALVDNGDGSFTVKGIDRVDLWVGGLAEAKVNGGIVGSTFWVVIHEQLDRLQEGDRFYYIDRLENFDLYQNFVEGQSFADIVMRNTGLTGLDERIFEVSDEDNGAGAGTGGDDTGVDAGNGDAQAPGSETGDAAENGAETVSPDDGASGSEGEASGGHDDVADDEAEDADDDAPGAGSGSGTGSGTGTGTGTGGGVPVVDGVVLMPGSAAGVMVGDAGDDVIVGGEEGDALLGKGGSDIILGNGGNDVAVGGSGGDVIEGGAGRDVLLGGEGDDVFLAASGDGADMLFGGDGSDTLDLSALTEDAVIDLGAYTAIGTARIGGVTDHLVGIENATGGMGNDVIKASLSINVLTGGDGDDVFVFVSAGTADGDVITDFRPGDKIDLSGIDAMVGMNGNQAFELAGQGTTAAGSLVIREVATENGVDTIIDGFTDGDADADFSITLRGAHTLDSSSFNF</sequence>
<keyword evidence="5" id="KW-0560">Oxidoreductase</keyword>
<dbReference type="SUPFAM" id="SSF48113">
    <property type="entry name" value="Heme-dependent peroxidases"/>
    <property type="match status" value="2"/>
</dbReference>
<dbReference type="InterPro" id="IPR001343">
    <property type="entry name" value="Hemolysn_Ca-bd"/>
</dbReference>
<feature type="region of interest" description="Disordered" evidence="4">
    <location>
        <begin position="2601"/>
        <end position="2694"/>
    </location>
</feature>
<dbReference type="PRINTS" id="PR00313">
    <property type="entry name" value="CABNDNGRPT"/>
</dbReference>
<feature type="compositionally biased region" description="Acidic residues" evidence="4">
    <location>
        <begin position="2661"/>
        <end position="2673"/>
    </location>
</feature>
<dbReference type="SUPFAM" id="SSF51120">
    <property type="entry name" value="beta-Roll"/>
    <property type="match status" value="5"/>
</dbReference>
<dbReference type="CDD" id="cd09821">
    <property type="entry name" value="An_peroxidase_bacterial_2"/>
    <property type="match status" value="1"/>
</dbReference>
<feature type="compositionally biased region" description="Gly residues" evidence="4">
    <location>
        <begin position="2676"/>
        <end position="2694"/>
    </location>
</feature>
<dbReference type="Gene3D" id="1.10.640.10">
    <property type="entry name" value="Haem peroxidase domain superfamily, animal type"/>
    <property type="match status" value="2"/>
</dbReference>
<dbReference type="Pfam" id="PF00353">
    <property type="entry name" value="HemolysinCabind"/>
    <property type="match status" value="11"/>
</dbReference>
<dbReference type="PANTHER" id="PTHR11475:SF4">
    <property type="entry name" value="CHORION PEROXIDASE"/>
    <property type="match status" value="1"/>
</dbReference>
<keyword evidence="6" id="KW-1185">Reference proteome</keyword>
<dbReference type="InterPro" id="IPR037120">
    <property type="entry name" value="Haem_peroxidase_sf_animal"/>
</dbReference>
<dbReference type="Gene3D" id="2.150.10.10">
    <property type="entry name" value="Serralysin-like metalloprotease, C-terminal"/>
    <property type="match status" value="5"/>
</dbReference>
<reference evidence="5 6" key="1">
    <citation type="submission" date="2023-04" db="EMBL/GenBank/DDBJ databases">
        <title>YMD61, complete Genome.</title>
        <authorList>
            <person name="Zhang J."/>
        </authorList>
    </citation>
    <scope>NUCLEOTIDE SEQUENCE [LARGE SCALE GENOMIC DNA]</scope>
    <source>
        <strain evidence="5 6">YMD61</strain>
    </source>
</reference>
<name>A0ABY8QAN7_9RHOB</name>
<proteinExistence type="predicted"/>
<dbReference type="GO" id="GO:0004601">
    <property type="term" value="F:peroxidase activity"/>
    <property type="evidence" value="ECO:0007669"/>
    <property type="project" value="UniProtKB-KW"/>
</dbReference>
<gene>
    <name evidence="5" type="ORF">QF092_06030</name>
</gene>
<dbReference type="PROSITE" id="PS50292">
    <property type="entry name" value="PEROXIDASE_3"/>
    <property type="match status" value="2"/>
</dbReference>
<organism evidence="5 6">
    <name type="scientific">Fuscovulum ytuae</name>
    <dbReference type="NCBI Taxonomy" id="3042299"/>
    <lineage>
        <taxon>Bacteria</taxon>
        <taxon>Pseudomonadati</taxon>
        <taxon>Pseudomonadota</taxon>
        <taxon>Alphaproteobacteria</taxon>
        <taxon>Rhodobacterales</taxon>
        <taxon>Paracoccaceae</taxon>
        <taxon>Fuscovulum</taxon>
    </lineage>
</organism>
<keyword evidence="5" id="KW-0575">Peroxidase</keyword>